<dbReference type="RefSeq" id="WP_097931441.1">
    <property type="nucleotide sequence ID" value="NZ_OCTN01000008.1"/>
</dbReference>
<evidence type="ECO:0000256" key="1">
    <source>
        <dbReference type="ARBA" id="ARBA00001933"/>
    </source>
</evidence>
<keyword evidence="8" id="KW-1185">Reference proteome</keyword>
<dbReference type="EMBL" id="OCTN01000008">
    <property type="protein sequence ID" value="SOH95175.1"/>
    <property type="molecule type" value="Genomic_DNA"/>
</dbReference>
<dbReference type="InterPro" id="IPR049704">
    <property type="entry name" value="Aminotrans_3_PPA_site"/>
</dbReference>
<proteinExistence type="inferred from homology"/>
<keyword evidence="4" id="KW-0808">Transferase</keyword>
<dbReference type="FunFam" id="3.40.640.10:FF:000014">
    <property type="entry name" value="Adenosylmethionine-8-amino-7-oxononanoate aminotransferase, probable"/>
    <property type="match status" value="1"/>
</dbReference>
<evidence type="ECO:0000256" key="2">
    <source>
        <dbReference type="ARBA" id="ARBA00008954"/>
    </source>
</evidence>
<evidence type="ECO:0000256" key="3">
    <source>
        <dbReference type="ARBA" id="ARBA00022576"/>
    </source>
</evidence>
<keyword evidence="3" id="KW-0032">Aminotransferase</keyword>
<dbReference type="AlphaFoldDB" id="A0A2C9CVM1"/>
<dbReference type="InterPro" id="IPR015421">
    <property type="entry name" value="PyrdxlP-dep_Trfase_major"/>
</dbReference>
<evidence type="ECO:0000313" key="7">
    <source>
        <dbReference type="EMBL" id="SOH95175.1"/>
    </source>
</evidence>
<dbReference type="Pfam" id="PF00202">
    <property type="entry name" value="Aminotran_3"/>
    <property type="match status" value="1"/>
</dbReference>
<dbReference type="PANTHER" id="PTHR43094">
    <property type="entry name" value="AMINOTRANSFERASE"/>
    <property type="match status" value="1"/>
</dbReference>
<sequence length="439" mass="47824">MGLDVKSNSLEEFWIPFTDNRGFKKDPRLVVKAEGLYMTDHRGGQIIDGSSGLFCSPAGHCHPKIIEAVHQSMQQLTYVSPFGTGHGLSFALAEQVSRLTPDSMNKVFFVNSGSEAIDTALKIAMAYHTAKGENRHRFISRERAYHGVNIGGVSLSGLVNNRRAFPSVMPNVVFMRHTWTEDDLFTPGQRAGGADRAEDLQRAIDNFGAETIGAVFIEPVAGSTGTLPPPIGYLQRIREICDANDILLVFDDVICGFGRVGGKFSADAFGVVPDIMTMAKALTNGAIPMGAVVVRDEIYDVVTDKAAMGGIELFHGYTYSGHPAACAAGLASLAIYQEEGLFDRAKDMAPYFEQAVMSLSDHELVKDIRTIGMMAGVELYPHPKPGARGVLAQTEMFWKGMHVKFTGDNGILAPMYIAERAHIDEMITKFRATLDALPR</sequence>
<evidence type="ECO:0000313" key="8">
    <source>
        <dbReference type="Proteomes" id="UP000220034"/>
    </source>
</evidence>
<organism evidence="7 8">
    <name type="scientific">Pontivivens marinum</name>
    <dbReference type="NCBI Taxonomy" id="1690039"/>
    <lineage>
        <taxon>Bacteria</taxon>
        <taxon>Pseudomonadati</taxon>
        <taxon>Pseudomonadota</taxon>
        <taxon>Alphaproteobacteria</taxon>
        <taxon>Rhodobacterales</taxon>
        <taxon>Paracoccaceae</taxon>
        <taxon>Pontivivens</taxon>
    </lineage>
</organism>
<dbReference type="Gene3D" id="3.90.1150.10">
    <property type="entry name" value="Aspartate Aminotransferase, domain 1"/>
    <property type="match status" value="1"/>
</dbReference>
<dbReference type="CDD" id="cd00610">
    <property type="entry name" value="OAT_like"/>
    <property type="match status" value="1"/>
</dbReference>
<reference evidence="8" key="1">
    <citation type="submission" date="2017-09" db="EMBL/GenBank/DDBJ databases">
        <authorList>
            <person name="Varghese N."/>
            <person name="Submissions S."/>
        </authorList>
    </citation>
    <scope>NUCLEOTIDE SEQUENCE [LARGE SCALE GENOMIC DNA]</scope>
    <source>
        <strain evidence="8">C7</strain>
    </source>
</reference>
<dbReference type="GO" id="GO:0030170">
    <property type="term" value="F:pyridoxal phosphate binding"/>
    <property type="evidence" value="ECO:0007669"/>
    <property type="project" value="InterPro"/>
</dbReference>
<evidence type="ECO:0000256" key="4">
    <source>
        <dbReference type="ARBA" id="ARBA00022679"/>
    </source>
</evidence>
<dbReference type="GO" id="GO:0005829">
    <property type="term" value="C:cytosol"/>
    <property type="evidence" value="ECO:0007669"/>
    <property type="project" value="TreeGrafter"/>
</dbReference>
<protein>
    <submittedName>
        <fullName evidence="7">Beta-alanine--pyruvate transaminase</fullName>
    </submittedName>
</protein>
<evidence type="ECO:0000256" key="6">
    <source>
        <dbReference type="RuleBase" id="RU003560"/>
    </source>
</evidence>
<dbReference type="PIRSF" id="PIRSF000521">
    <property type="entry name" value="Transaminase_4ab_Lys_Orn"/>
    <property type="match status" value="1"/>
</dbReference>
<gene>
    <name evidence="7" type="ORF">SAMN06273572_10847</name>
</gene>
<evidence type="ECO:0000256" key="5">
    <source>
        <dbReference type="ARBA" id="ARBA00022898"/>
    </source>
</evidence>
<keyword evidence="5 6" id="KW-0663">Pyridoxal phosphate</keyword>
<dbReference type="Gene3D" id="3.40.640.10">
    <property type="entry name" value="Type I PLP-dependent aspartate aminotransferase-like (Major domain)"/>
    <property type="match status" value="1"/>
</dbReference>
<dbReference type="InterPro" id="IPR015424">
    <property type="entry name" value="PyrdxlP-dep_Trfase"/>
</dbReference>
<dbReference type="InterPro" id="IPR015422">
    <property type="entry name" value="PyrdxlP-dep_Trfase_small"/>
</dbReference>
<keyword evidence="7" id="KW-0670">Pyruvate</keyword>
<dbReference type="GO" id="GO:0008483">
    <property type="term" value="F:transaminase activity"/>
    <property type="evidence" value="ECO:0007669"/>
    <property type="project" value="UniProtKB-KW"/>
</dbReference>
<accession>A0A2C9CVM1</accession>
<comment type="similarity">
    <text evidence="2 6">Belongs to the class-III pyridoxal-phosphate-dependent aminotransferase family.</text>
</comment>
<dbReference type="PANTHER" id="PTHR43094:SF1">
    <property type="entry name" value="AMINOTRANSFERASE CLASS-III"/>
    <property type="match status" value="1"/>
</dbReference>
<dbReference type="Proteomes" id="UP000220034">
    <property type="component" value="Unassembled WGS sequence"/>
</dbReference>
<dbReference type="SUPFAM" id="SSF53383">
    <property type="entry name" value="PLP-dependent transferases"/>
    <property type="match status" value="1"/>
</dbReference>
<dbReference type="OrthoDB" id="9801834at2"/>
<comment type="cofactor">
    <cofactor evidence="1">
        <name>pyridoxal 5'-phosphate</name>
        <dbReference type="ChEBI" id="CHEBI:597326"/>
    </cofactor>
</comment>
<dbReference type="InterPro" id="IPR005814">
    <property type="entry name" value="Aminotrans_3"/>
</dbReference>
<name>A0A2C9CVM1_9RHOB</name>
<dbReference type="PROSITE" id="PS00600">
    <property type="entry name" value="AA_TRANSFER_CLASS_3"/>
    <property type="match status" value="1"/>
</dbReference>